<comment type="caution">
    <text evidence="3">The sequence shown here is derived from an EMBL/GenBank/DDBJ whole genome shotgun (WGS) entry which is preliminary data.</text>
</comment>
<organism evidence="3 4">
    <name type="scientific">Actinokineospora fastidiosa</name>
    <dbReference type="NCBI Taxonomy" id="1816"/>
    <lineage>
        <taxon>Bacteria</taxon>
        <taxon>Bacillati</taxon>
        <taxon>Actinomycetota</taxon>
        <taxon>Actinomycetes</taxon>
        <taxon>Pseudonocardiales</taxon>
        <taxon>Pseudonocardiaceae</taxon>
        <taxon>Actinokineospora</taxon>
    </lineage>
</organism>
<dbReference type="EMBL" id="BMRB01000010">
    <property type="protein sequence ID" value="GGS58436.1"/>
    <property type="molecule type" value="Genomic_DNA"/>
</dbReference>
<evidence type="ECO:0000259" key="2">
    <source>
        <dbReference type="Pfam" id="PF25906"/>
    </source>
</evidence>
<evidence type="ECO:0000313" key="3">
    <source>
        <dbReference type="EMBL" id="GGS58436.1"/>
    </source>
</evidence>
<accession>A0A918GS50</accession>
<name>A0A918GS50_9PSEU</name>
<dbReference type="Pfam" id="PF13556">
    <property type="entry name" value="HTH_30"/>
    <property type="match status" value="1"/>
</dbReference>
<dbReference type="InterPro" id="IPR025736">
    <property type="entry name" value="PucR_C-HTH_dom"/>
</dbReference>
<proteinExistence type="predicted"/>
<sequence>MTAMRRDVAVGEALRLSVAEVAAEVTVRIRRELPVLGAARYLDPLVEGLVGQFIDPSGAAADEVVSRGRDAGAREAREGRGPEVLHAAVRLGTGIAIARLAEHARRLGLGDEIGAVGRMAQTAFAHTERLVEAVTEGHAGVGALDGRGRDRRILVDLLLRPEPGAAEIRAAARAAGWPVPAGVAVVAVRPGGPAVPRGLPHDTLPALHLDEPCLVMPDPDGPGRRGGLAASLRGWAAAIGPTVGVTDAARSLRWARRALRLVGRVDAGRSPVRATDHLPRLMTSWGAELVDYAAADRLAPLAAVRAPLRADLEATLLALLECHFRANAAAERLHVHPQTVRYRLRKIEALFGDGLYDPRIQLDLHLLLHARLADRHGHHGE</sequence>
<gene>
    <name evidence="3" type="ORF">GCM10010171_61760</name>
</gene>
<dbReference type="Pfam" id="PF25906">
    <property type="entry name" value="PucR-like_N"/>
    <property type="match status" value="1"/>
</dbReference>
<feature type="domain" description="PucR C-terminal helix-turn-helix" evidence="1">
    <location>
        <begin position="314"/>
        <end position="370"/>
    </location>
</feature>
<evidence type="ECO:0008006" key="5">
    <source>
        <dbReference type="Google" id="ProtNLM"/>
    </source>
</evidence>
<feature type="domain" description="PucR-like N-terminal" evidence="2">
    <location>
        <begin position="12"/>
        <end position="159"/>
    </location>
</feature>
<dbReference type="AlphaFoldDB" id="A0A918GS50"/>
<evidence type="ECO:0000313" key="4">
    <source>
        <dbReference type="Proteomes" id="UP000660680"/>
    </source>
</evidence>
<dbReference type="InterPro" id="IPR058663">
    <property type="entry name" value="PucR-like_N"/>
</dbReference>
<dbReference type="Proteomes" id="UP000660680">
    <property type="component" value="Unassembled WGS sequence"/>
</dbReference>
<dbReference type="PANTHER" id="PTHR33744:SF1">
    <property type="entry name" value="DNA-BINDING TRANSCRIPTIONAL ACTIVATOR ADER"/>
    <property type="match status" value="1"/>
</dbReference>
<dbReference type="PANTHER" id="PTHR33744">
    <property type="entry name" value="CARBOHYDRATE DIACID REGULATOR"/>
    <property type="match status" value="1"/>
</dbReference>
<reference evidence="3" key="1">
    <citation type="journal article" date="2014" name="Int. J. Syst. Evol. Microbiol.">
        <title>Complete genome sequence of Corynebacterium casei LMG S-19264T (=DSM 44701T), isolated from a smear-ripened cheese.</title>
        <authorList>
            <consortium name="US DOE Joint Genome Institute (JGI-PGF)"/>
            <person name="Walter F."/>
            <person name="Albersmeier A."/>
            <person name="Kalinowski J."/>
            <person name="Ruckert C."/>
        </authorList>
    </citation>
    <scope>NUCLEOTIDE SEQUENCE</scope>
    <source>
        <strain evidence="3">JCM 3276</strain>
    </source>
</reference>
<evidence type="ECO:0000259" key="1">
    <source>
        <dbReference type="Pfam" id="PF13556"/>
    </source>
</evidence>
<keyword evidence="4" id="KW-1185">Reference proteome</keyword>
<dbReference type="InterPro" id="IPR051448">
    <property type="entry name" value="CdaR-like_regulators"/>
</dbReference>
<reference evidence="3" key="2">
    <citation type="submission" date="2020-09" db="EMBL/GenBank/DDBJ databases">
        <authorList>
            <person name="Sun Q."/>
            <person name="Ohkuma M."/>
        </authorList>
    </citation>
    <scope>NUCLEOTIDE SEQUENCE</scope>
    <source>
        <strain evidence="3">JCM 3276</strain>
    </source>
</reference>
<dbReference type="Gene3D" id="1.10.10.2840">
    <property type="entry name" value="PucR C-terminal helix-turn-helix domain"/>
    <property type="match status" value="1"/>
</dbReference>
<protein>
    <recommendedName>
        <fullName evidence="5">PucR C-terminal helix-turn-helix domain-containing protein</fullName>
    </recommendedName>
</protein>
<dbReference type="InterPro" id="IPR042070">
    <property type="entry name" value="PucR_C-HTH_sf"/>
</dbReference>